<reference evidence="2" key="2">
    <citation type="journal article" date="2023" name="Int. J. Mol. Sci.">
        <title>De Novo Assembly and Annotation of 11 Diverse Shrub Willow (Salix) Genomes Reveals Novel Gene Organization in Sex-Linked Regions.</title>
        <authorList>
            <person name="Hyden B."/>
            <person name="Feng K."/>
            <person name="Yates T.B."/>
            <person name="Jawdy S."/>
            <person name="Cereghino C."/>
            <person name="Smart L.B."/>
            <person name="Muchero W."/>
        </authorList>
    </citation>
    <scope>NUCLEOTIDE SEQUENCE</scope>
    <source>
        <tissue evidence="2">Shoot tip</tissue>
    </source>
</reference>
<evidence type="ECO:0000313" key="2">
    <source>
        <dbReference type="EMBL" id="KAJ6370806.1"/>
    </source>
</evidence>
<feature type="compositionally biased region" description="Acidic residues" evidence="1">
    <location>
        <begin position="58"/>
        <end position="68"/>
    </location>
</feature>
<proteinExistence type="predicted"/>
<comment type="caution">
    <text evidence="2">The sequence shown here is derived from an EMBL/GenBank/DDBJ whole genome shotgun (WGS) entry which is preliminary data.</text>
</comment>
<sequence>MDWFLILFSPSIRFQRFQLGLLNGCICPILKSELCFCFDVQIPPLLAKRAAYNVDEDDVKESWEDEAEPAPAPVVKPPPEKAPKKSTAKTTEKKRN</sequence>
<keyword evidence="3" id="KW-1185">Reference proteome</keyword>
<evidence type="ECO:0000313" key="3">
    <source>
        <dbReference type="Proteomes" id="UP001141253"/>
    </source>
</evidence>
<organism evidence="2 3">
    <name type="scientific">Salix suchowensis</name>
    <dbReference type="NCBI Taxonomy" id="1278906"/>
    <lineage>
        <taxon>Eukaryota</taxon>
        <taxon>Viridiplantae</taxon>
        <taxon>Streptophyta</taxon>
        <taxon>Embryophyta</taxon>
        <taxon>Tracheophyta</taxon>
        <taxon>Spermatophyta</taxon>
        <taxon>Magnoliopsida</taxon>
        <taxon>eudicotyledons</taxon>
        <taxon>Gunneridae</taxon>
        <taxon>Pentapetalae</taxon>
        <taxon>rosids</taxon>
        <taxon>fabids</taxon>
        <taxon>Malpighiales</taxon>
        <taxon>Salicaceae</taxon>
        <taxon>Saliceae</taxon>
        <taxon>Salix</taxon>
    </lineage>
</organism>
<gene>
    <name evidence="2" type="ORF">OIU77_001334</name>
</gene>
<dbReference type="EMBL" id="JAPFFI010000013">
    <property type="protein sequence ID" value="KAJ6370806.1"/>
    <property type="molecule type" value="Genomic_DNA"/>
</dbReference>
<name>A0ABQ9B115_9ROSI</name>
<dbReference type="Proteomes" id="UP001141253">
    <property type="component" value="Chromosome 17"/>
</dbReference>
<reference evidence="2" key="1">
    <citation type="submission" date="2022-10" db="EMBL/GenBank/DDBJ databases">
        <authorList>
            <person name="Hyden B.L."/>
            <person name="Feng K."/>
            <person name="Yates T."/>
            <person name="Jawdy S."/>
            <person name="Smart L.B."/>
            <person name="Muchero W."/>
        </authorList>
    </citation>
    <scope>NUCLEOTIDE SEQUENCE</scope>
    <source>
        <tissue evidence="2">Shoot tip</tissue>
    </source>
</reference>
<protein>
    <submittedName>
        <fullName evidence="2">Uncharacterized protein</fullName>
    </submittedName>
</protein>
<evidence type="ECO:0000256" key="1">
    <source>
        <dbReference type="SAM" id="MobiDB-lite"/>
    </source>
</evidence>
<accession>A0ABQ9B115</accession>
<feature type="region of interest" description="Disordered" evidence="1">
    <location>
        <begin position="58"/>
        <end position="96"/>
    </location>
</feature>